<keyword evidence="1" id="KW-0812">Transmembrane</keyword>
<keyword evidence="3" id="KW-1185">Reference proteome</keyword>
<proteinExistence type="predicted"/>
<keyword evidence="1" id="KW-1133">Transmembrane helix</keyword>
<evidence type="ECO:0000256" key="1">
    <source>
        <dbReference type="SAM" id="Phobius"/>
    </source>
</evidence>
<evidence type="ECO:0008006" key="4">
    <source>
        <dbReference type="Google" id="ProtNLM"/>
    </source>
</evidence>
<organism evidence="2 3">
    <name type="scientific">Mycolicibacterium monacense</name>
    <name type="common">Mycobacterium monacense</name>
    <dbReference type="NCBI Taxonomy" id="85693"/>
    <lineage>
        <taxon>Bacteria</taxon>
        <taxon>Bacillati</taxon>
        <taxon>Actinomycetota</taxon>
        <taxon>Actinomycetes</taxon>
        <taxon>Mycobacteriales</taxon>
        <taxon>Mycobacteriaceae</taxon>
        <taxon>Mycolicibacterium</taxon>
    </lineage>
</organism>
<dbReference type="EMBL" id="AP022617">
    <property type="protein sequence ID" value="BBZ61868.1"/>
    <property type="molecule type" value="Genomic_DNA"/>
</dbReference>
<protein>
    <recommendedName>
        <fullName evidence="4">ABC transporter permease</fullName>
    </recommendedName>
</protein>
<accession>A0AAD1MXV4</accession>
<name>A0AAD1MXV4_MYCMB</name>
<dbReference type="InterPro" id="IPR030802">
    <property type="entry name" value="Permease_MalE"/>
</dbReference>
<feature type="transmembrane region" description="Helical" evidence="1">
    <location>
        <begin position="100"/>
        <end position="119"/>
    </location>
</feature>
<evidence type="ECO:0000313" key="2">
    <source>
        <dbReference type="EMBL" id="BBZ61868.1"/>
    </source>
</evidence>
<gene>
    <name evidence="2" type="ORF">MMON_31690</name>
</gene>
<dbReference type="GO" id="GO:0005548">
    <property type="term" value="F:phospholipid transporter activity"/>
    <property type="evidence" value="ECO:0007669"/>
    <property type="project" value="TreeGrafter"/>
</dbReference>
<dbReference type="PANTHER" id="PTHR30188">
    <property type="entry name" value="ABC TRANSPORTER PERMEASE PROTEIN-RELATED"/>
    <property type="match status" value="1"/>
</dbReference>
<feature type="transmembrane region" description="Helical" evidence="1">
    <location>
        <begin position="66"/>
        <end position="88"/>
    </location>
</feature>
<sequence length="141" mass="14992">MTTTESRAGKGMAAIESMSSAKAAKPIRALGGFFAMALDTLVTIPRRPFAWREFLEQSWFVARVSLVPTLMLAIPFTVLLIFTFNILLLEFGAADFAGTGAAYGTVTQIGPVVTVLVVAGRAPPRCALISVRGPSVTNSTR</sequence>
<dbReference type="GO" id="GO:0043190">
    <property type="term" value="C:ATP-binding cassette (ABC) transporter complex"/>
    <property type="evidence" value="ECO:0007669"/>
    <property type="project" value="InterPro"/>
</dbReference>
<keyword evidence="1" id="KW-0472">Membrane</keyword>
<dbReference type="PANTHER" id="PTHR30188:SF4">
    <property type="entry name" value="PROTEIN TRIGALACTOSYLDIACYLGLYCEROL 1, CHLOROPLASTIC"/>
    <property type="match status" value="1"/>
</dbReference>
<dbReference type="Proteomes" id="UP000466039">
    <property type="component" value="Chromosome"/>
</dbReference>
<dbReference type="AlphaFoldDB" id="A0AAD1MXV4"/>
<reference evidence="2 3" key="1">
    <citation type="journal article" date="2019" name="Emerg. Microbes Infect.">
        <title>Comprehensive subspecies identification of 175 nontuberculous mycobacteria species based on 7547 genomic profiles.</title>
        <authorList>
            <person name="Matsumoto Y."/>
            <person name="Kinjo T."/>
            <person name="Motooka D."/>
            <person name="Nabeya D."/>
            <person name="Jung N."/>
            <person name="Uechi K."/>
            <person name="Horii T."/>
            <person name="Iida T."/>
            <person name="Fujita J."/>
            <person name="Nakamura S."/>
        </authorList>
    </citation>
    <scope>NUCLEOTIDE SEQUENCE [LARGE SCALE GENOMIC DNA]</scope>
    <source>
        <strain evidence="2 3">JCM 15658</strain>
    </source>
</reference>
<dbReference type="Pfam" id="PF02405">
    <property type="entry name" value="MlaE"/>
    <property type="match status" value="1"/>
</dbReference>
<evidence type="ECO:0000313" key="3">
    <source>
        <dbReference type="Proteomes" id="UP000466039"/>
    </source>
</evidence>